<dbReference type="RefSeq" id="XP_008075127.1">
    <property type="nucleotide sequence ID" value="XM_008076936.1"/>
</dbReference>
<name>L2GSS4_VAVCU</name>
<reference evidence="2" key="1">
    <citation type="submission" date="2011-03" db="EMBL/GenBank/DDBJ databases">
        <title>The genome sequence of Vavraia culicis strain floridensis.</title>
        <authorList>
            <consortium name="The Broad Institute Genome Sequencing Platform"/>
            <person name="Cuomo C."/>
            <person name="Becnel J."/>
            <person name="Sanscrainte N."/>
            <person name="Young S.K."/>
            <person name="Zeng Q."/>
            <person name="Gargeya S."/>
            <person name="Fitzgerald M."/>
            <person name="Haas B."/>
            <person name="Abouelleil A."/>
            <person name="Alvarado L."/>
            <person name="Arachchi H.M."/>
            <person name="Berlin A."/>
            <person name="Chapman S.B."/>
            <person name="Gearin G."/>
            <person name="Goldberg J."/>
            <person name="Griggs A."/>
            <person name="Gujja S."/>
            <person name="Hansen M."/>
            <person name="Heiman D."/>
            <person name="Howarth C."/>
            <person name="Larimer J."/>
            <person name="Lui A."/>
            <person name="MacDonald P.J.P."/>
            <person name="McCowen C."/>
            <person name="Montmayeur A."/>
            <person name="Murphy C."/>
            <person name="Neiman D."/>
            <person name="Pearson M."/>
            <person name="Priest M."/>
            <person name="Roberts A."/>
            <person name="Saif S."/>
            <person name="Shea T."/>
            <person name="Sisk P."/>
            <person name="Stolte C."/>
            <person name="Sykes S."/>
            <person name="Wortman J."/>
            <person name="Nusbaum C."/>
            <person name="Birren B."/>
        </authorList>
    </citation>
    <scope>NUCLEOTIDE SEQUENCE [LARGE SCALE GENOMIC DNA]</scope>
    <source>
        <strain evidence="2">floridensis</strain>
    </source>
</reference>
<dbReference type="AlphaFoldDB" id="L2GSS4"/>
<organism evidence="1 2">
    <name type="scientific">Vavraia culicis (isolate floridensis)</name>
    <name type="common">Microsporidian parasite</name>
    <dbReference type="NCBI Taxonomy" id="948595"/>
    <lineage>
        <taxon>Eukaryota</taxon>
        <taxon>Fungi</taxon>
        <taxon>Fungi incertae sedis</taxon>
        <taxon>Microsporidia</taxon>
        <taxon>Pleistophoridae</taxon>
        <taxon>Vavraia</taxon>
    </lineage>
</organism>
<dbReference type="InParanoid" id="L2GSS4"/>
<sequence length="477" mass="55882">MDLEHLQAKIKKQPEIYEREYISMVKTYQSLLNVPPMPDHITVLQFIVSVCHLYNVEIGKFIISHFRIERDDERRKDILYLMGDVRKKGLMCREDFVIAVFECEFKLDLLRIAHDTFFDEHTGKLRITCSVESESSGKDNDTVSKNFVSDIVEMFKQYYYKGTISQKKMALFFLIYVYDHTEAELNDVIMDALKDENVQGLSINYVLGLLPLTKGEQGVKMKVRKKKNRGKKGFDYERFKEEQQVTKERILREKEMKRDRRKNITDVVANSMSVEEIISCSKASDTSADAMYNHFVIDTTTVKVIKEIHDPKAVINLLLVQVKGRKDIRSTRLKKLKVISLIKLHFKVPVRINDILLKMIDPSKDDLPVVMHILVRSIERSDTRNIVQKINHLFCTRKDDDMKCYGLNLLKEIVLLDRNEEIISDIRNIASEFRNNKVKGVFHTYCALMRAIKYGVTDNKSFEYLAKRKKWTQNNKL</sequence>
<evidence type="ECO:0000313" key="2">
    <source>
        <dbReference type="Proteomes" id="UP000011081"/>
    </source>
</evidence>
<keyword evidence="2" id="KW-1185">Reference proteome</keyword>
<accession>L2GSS4</accession>
<dbReference type="STRING" id="948595.L2GSS4"/>
<dbReference type="OrthoDB" id="2196187at2759"/>
<dbReference type="OMA" id="FECEFKL"/>
<dbReference type="Proteomes" id="UP000011081">
    <property type="component" value="Unassembled WGS sequence"/>
</dbReference>
<dbReference type="EMBL" id="GL877447">
    <property type="protein sequence ID" value="ELA46392.1"/>
    <property type="molecule type" value="Genomic_DNA"/>
</dbReference>
<protein>
    <submittedName>
        <fullName evidence="1">Uncharacterized protein</fullName>
    </submittedName>
</protein>
<gene>
    <name evidence="1" type="ORF">VCUG_02114</name>
</gene>
<evidence type="ECO:0000313" key="1">
    <source>
        <dbReference type="EMBL" id="ELA46392.1"/>
    </source>
</evidence>
<dbReference type="HOGENOM" id="CLU_524958_0_0_1"/>
<dbReference type="GeneID" id="19879981"/>
<dbReference type="VEuPathDB" id="MicrosporidiaDB:VCUG_02114"/>
<proteinExistence type="predicted"/>